<dbReference type="Proteomes" id="UP000036406">
    <property type="component" value="Chromosome"/>
</dbReference>
<dbReference type="Pfam" id="PF06980">
    <property type="entry name" value="DUF1302"/>
    <property type="match status" value="1"/>
</dbReference>
<organism evidence="1 2">
    <name type="scientific">Marinobacter psychrophilus</name>
    <dbReference type="NCBI Taxonomy" id="330734"/>
    <lineage>
        <taxon>Bacteria</taxon>
        <taxon>Pseudomonadati</taxon>
        <taxon>Pseudomonadota</taxon>
        <taxon>Gammaproteobacteria</taxon>
        <taxon>Pseudomonadales</taxon>
        <taxon>Marinobacteraceae</taxon>
        <taxon>Marinobacter</taxon>
    </lineage>
</organism>
<evidence type="ECO:0000313" key="1">
    <source>
        <dbReference type="EMBL" id="AKO54412.1"/>
    </source>
</evidence>
<dbReference type="PATRIC" id="fig|330734.3.peg.3365"/>
<keyword evidence="2" id="KW-1185">Reference proteome</keyword>
<dbReference type="EMBL" id="CP011494">
    <property type="protein sequence ID" value="AKO54412.1"/>
    <property type="molecule type" value="Genomic_DNA"/>
</dbReference>
<protein>
    <submittedName>
        <fullName evidence="1">Uncharacterized protein</fullName>
    </submittedName>
</protein>
<dbReference type="AlphaFoldDB" id="A0A0H4IHP9"/>
<name>A0A0H4IHP9_9GAMM</name>
<accession>A0A0H4IHP9</accession>
<proteinExistence type="predicted"/>
<evidence type="ECO:0000313" key="2">
    <source>
        <dbReference type="Proteomes" id="UP000036406"/>
    </source>
</evidence>
<dbReference type="KEGG" id="mpq:ABA45_15985"/>
<gene>
    <name evidence="1" type="ORF">ABA45_15985</name>
</gene>
<dbReference type="InterPro" id="IPR010727">
    <property type="entry name" value="DUF1302"/>
</dbReference>
<sequence>MLILPIIWTLLLTPVRAAEVEHASLIEVEAAYSPEVSGWQKQEIVWRPEWIARFESGMRLTLLGEGRLDAKDELDPGRPDQPFRAGLTQKSFPGDHADVELREFYLDNYVGDAFVRLGKQQIVWGQADGLRVLDVLNPLSYREFILPDIEHRRIPLWSALTEIPLDNGTAQIVWIPDATVTKSTLPGATYSLIPDPFAGEGRLEVDRPDSFAKSDFGLKLSTFQQGWDLSLNYLYHTIDDPLIQFDPSEQLIRADYNRSHLIGGTASKPFGDVTFRSEIGLESEKRSLDPATGQVRKSEVASYVLGLDYSGFSDWFVSTQFFQTYRFSTERDEEPSDEQFTLLVRRDAMNNALSLEVLGIYDLNNRDSLIQLEAEYSVSTNVVLRTGADLFFGKRTGTFGQFHDESRLSAGFTLSF</sequence>
<dbReference type="STRING" id="330734.ABA45_15985"/>
<reference evidence="1 2" key="1">
    <citation type="submission" date="2015-05" db="EMBL/GenBank/DDBJ databases">
        <title>Complete genome of Marinobacter psychrophilus strain 20041T isolated from sea-ice of the Canadian Basin.</title>
        <authorList>
            <person name="Song L."/>
            <person name="Ren L."/>
            <person name="Yu Y."/>
            <person name="Wang X."/>
        </authorList>
    </citation>
    <scope>NUCLEOTIDE SEQUENCE [LARGE SCALE GENOMIC DNA]</scope>
    <source>
        <strain evidence="1 2">20041</strain>
    </source>
</reference>